<protein>
    <recommendedName>
        <fullName evidence="1">HMA domain-containing protein</fullName>
    </recommendedName>
</protein>
<dbReference type="PROSITE" id="PS50846">
    <property type="entry name" value="HMA_2"/>
    <property type="match status" value="1"/>
</dbReference>
<dbReference type="AlphaFoldDB" id="A0A2M7FMK8"/>
<proteinExistence type="predicted"/>
<reference evidence="3" key="1">
    <citation type="submission" date="2017-09" db="EMBL/GenBank/DDBJ databases">
        <title>Depth-based differentiation of microbial function through sediment-hosted aquifers and enrichment of novel symbionts in the deep terrestrial subsurface.</title>
        <authorList>
            <person name="Probst A.J."/>
            <person name="Ladd B."/>
            <person name="Jarett J.K."/>
            <person name="Geller-Mcgrath D.E."/>
            <person name="Sieber C.M.K."/>
            <person name="Emerson J.B."/>
            <person name="Anantharaman K."/>
            <person name="Thomas B.C."/>
            <person name="Malmstrom R."/>
            <person name="Stieglmeier M."/>
            <person name="Klingl A."/>
            <person name="Woyke T."/>
            <person name="Ryan C.M."/>
            <person name="Banfield J.F."/>
        </authorList>
    </citation>
    <scope>NUCLEOTIDE SEQUENCE [LARGE SCALE GENOMIC DNA]</scope>
</reference>
<dbReference type="Pfam" id="PF00403">
    <property type="entry name" value="HMA"/>
    <property type="match status" value="1"/>
</dbReference>
<evidence type="ECO:0000313" key="2">
    <source>
        <dbReference type="EMBL" id="PIW06953.1"/>
    </source>
</evidence>
<dbReference type="InterPro" id="IPR006121">
    <property type="entry name" value="HMA_dom"/>
</dbReference>
<dbReference type="Proteomes" id="UP000230556">
    <property type="component" value="Unassembled WGS sequence"/>
</dbReference>
<name>A0A2M7FMK8_9BACT</name>
<gene>
    <name evidence="2" type="ORF">COW38_03830</name>
</gene>
<sequence>MQESVTIFVVKAVSRSFMPATKRYSVSGMHCASCASIIKRKLIKLPGI</sequence>
<dbReference type="CDD" id="cd00371">
    <property type="entry name" value="HMA"/>
    <property type="match status" value="1"/>
</dbReference>
<organism evidence="2 3">
    <name type="scientific">Candidatus Collierbacteria bacterium CG17_big_fil_post_rev_8_21_14_2_50_45_7</name>
    <dbReference type="NCBI Taxonomy" id="1974536"/>
    <lineage>
        <taxon>Bacteria</taxon>
        <taxon>Candidatus Collieribacteriota</taxon>
    </lineage>
</organism>
<evidence type="ECO:0000313" key="3">
    <source>
        <dbReference type="Proteomes" id="UP000230556"/>
    </source>
</evidence>
<evidence type="ECO:0000259" key="1">
    <source>
        <dbReference type="PROSITE" id="PS50846"/>
    </source>
</evidence>
<comment type="caution">
    <text evidence="2">The sequence shown here is derived from an EMBL/GenBank/DDBJ whole genome shotgun (WGS) entry which is preliminary data.</text>
</comment>
<feature type="non-terminal residue" evidence="2">
    <location>
        <position position="48"/>
    </location>
</feature>
<dbReference type="SUPFAM" id="SSF55008">
    <property type="entry name" value="HMA, heavy metal-associated domain"/>
    <property type="match status" value="1"/>
</dbReference>
<dbReference type="Gene3D" id="3.30.70.100">
    <property type="match status" value="1"/>
</dbReference>
<feature type="domain" description="HMA" evidence="1">
    <location>
        <begin position="20"/>
        <end position="48"/>
    </location>
</feature>
<dbReference type="EMBL" id="PFFO01000168">
    <property type="protein sequence ID" value="PIW06953.1"/>
    <property type="molecule type" value="Genomic_DNA"/>
</dbReference>
<dbReference type="InterPro" id="IPR036163">
    <property type="entry name" value="HMA_dom_sf"/>
</dbReference>
<accession>A0A2M7FMK8</accession>
<dbReference type="GO" id="GO:0046872">
    <property type="term" value="F:metal ion binding"/>
    <property type="evidence" value="ECO:0007669"/>
    <property type="project" value="InterPro"/>
</dbReference>